<sequence length="698" mass="74008">MSQVKNLRAMFENKGDTSPERGRSSGASTPVQGTSVVSESPRPLSKVRTNFVAIEKDGRIGLQRDPSHESSVSRRRLSMDTDSESVSTVPDRPSASLEDAPRGNKPFFQEDIPESPRHPIEPPKTPTEQMGAVTDEPSINPDKQIDKEEPSPSLLPAEPAPEEPTPEAPAPASPKKETKQKKPEAAPAAPAATNGKPKANTVKELAPAAIVKAATPKKTTTTRPSAVSTKATSTKPPAKSPSATKPPSSTTHKAETKPTAKTAPAAKKEHRQASATSSTATRPTTTTASKKPQPLKPTTSDTGFVKPKPKSPTKPVHLPASLMAPTAASGAKTGRQAQASASSQNLNVPARPGSRASATGTSVSAGKTVKRQPSNVGRPRPSLGPPPKKPSEPIHAKKEAPVDESFLARMMRPTQASSSKTAEKVPTTPPKKTTKRSSSSGADPSRREFGAKTPGSARKQIRRPAESKPSAGSVASDETPTIEVVPEEQTPGPTKSQSTTEEIKTNNAQKDSKKPGPALAAADEVHNEVVEPTHKESQAQEAVKTPIEEKQEATRPITPQPAKEEKPVEVSDITTPEKTETTPQEPPADQPNEPVVDSEKPTENSDIVPLVEESSSQPPVAVKETAKTSGNELGQETEQEVVPLLEKDSEPALESETTEKQNTEIETASKKDNMDDVKTTDAAEEKDTTGHQTEEEKN</sequence>
<feature type="compositionally biased region" description="Basic and acidic residues" evidence="1">
    <location>
        <begin position="523"/>
        <end position="538"/>
    </location>
</feature>
<protein>
    <recommendedName>
        <fullName evidence="4">Mucin-7</fullName>
    </recommendedName>
</protein>
<feature type="compositionally biased region" description="Basic and acidic residues" evidence="1">
    <location>
        <begin position="11"/>
        <end position="23"/>
    </location>
</feature>
<proteinExistence type="predicted"/>
<feature type="compositionally biased region" description="Polar residues" evidence="1">
    <location>
        <begin position="25"/>
        <end position="38"/>
    </location>
</feature>
<feature type="region of interest" description="Disordered" evidence="1">
    <location>
        <begin position="1"/>
        <end position="698"/>
    </location>
</feature>
<evidence type="ECO:0000313" key="2">
    <source>
        <dbReference type="EMBL" id="KAF5248535.1"/>
    </source>
</evidence>
<feature type="compositionally biased region" description="Polar residues" evidence="1">
    <location>
        <begin position="335"/>
        <end position="347"/>
    </location>
</feature>
<feature type="compositionally biased region" description="Polar residues" evidence="1">
    <location>
        <begin position="627"/>
        <end position="636"/>
    </location>
</feature>
<feature type="compositionally biased region" description="Basic and acidic residues" evidence="1">
    <location>
        <begin position="562"/>
        <end position="580"/>
    </location>
</feature>
<feature type="compositionally biased region" description="Low complexity" evidence="1">
    <location>
        <begin position="185"/>
        <end position="199"/>
    </location>
</feature>
<feature type="compositionally biased region" description="Low complexity" evidence="1">
    <location>
        <begin position="273"/>
        <end position="289"/>
    </location>
</feature>
<organism evidence="2 3">
    <name type="scientific">Fusarium austroamericanum</name>
    <dbReference type="NCBI Taxonomy" id="282268"/>
    <lineage>
        <taxon>Eukaryota</taxon>
        <taxon>Fungi</taxon>
        <taxon>Dikarya</taxon>
        <taxon>Ascomycota</taxon>
        <taxon>Pezizomycotina</taxon>
        <taxon>Sordariomycetes</taxon>
        <taxon>Hypocreomycetidae</taxon>
        <taxon>Hypocreales</taxon>
        <taxon>Nectriaceae</taxon>
        <taxon>Fusarium</taxon>
    </lineage>
</organism>
<name>A0AAN6HKS6_FUSAU</name>
<feature type="compositionally biased region" description="Basic and acidic residues" evidence="1">
    <location>
        <begin position="657"/>
        <end position="698"/>
    </location>
</feature>
<feature type="compositionally biased region" description="Basic and acidic residues" evidence="1">
    <location>
        <begin position="389"/>
        <end position="401"/>
    </location>
</feature>
<comment type="caution">
    <text evidence="2">The sequence shown here is derived from an EMBL/GenBank/DDBJ whole genome shotgun (WGS) entry which is preliminary data.</text>
</comment>
<feature type="compositionally biased region" description="Polar residues" evidence="1">
    <location>
        <begin position="491"/>
        <end position="509"/>
    </location>
</feature>
<evidence type="ECO:0000256" key="1">
    <source>
        <dbReference type="SAM" id="MobiDB-lite"/>
    </source>
</evidence>
<dbReference type="EMBL" id="JAAMOD010000005">
    <property type="protein sequence ID" value="KAF5248535.1"/>
    <property type="molecule type" value="Genomic_DNA"/>
</dbReference>
<evidence type="ECO:0008006" key="4">
    <source>
        <dbReference type="Google" id="ProtNLM"/>
    </source>
</evidence>
<dbReference type="Proteomes" id="UP000537989">
    <property type="component" value="Unassembled WGS sequence"/>
</dbReference>
<accession>A0AAN6HKS6</accession>
<evidence type="ECO:0000313" key="3">
    <source>
        <dbReference type="Proteomes" id="UP000537989"/>
    </source>
</evidence>
<dbReference type="AlphaFoldDB" id="A0AAN6HKS6"/>
<reference evidence="2 3" key="1">
    <citation type="submission" date="2020-02" db="EMBL/GenBank/DDBJ databases">
        <title>Identification and distribution of gene clusters putatively required for synthesis of sphingolipid metabolism inhibitors in phylogenetically diverse species of the filamentous fungus Fusarium.</title>
        <authorList>
            <person name="Kim H.-S."/>
            <person name="Busman M."/>
            <person name="Brown D.W."/>
            <person name="Divon H."/>
            <person name="Uhlig S."/>
            <person name="Proctor R.H."/>
        </authorList>
    </citation>
    <scope>NUCLEOTIDE SEQUENCE [LARGE SCALE GENOMIC DNA]</scope>
    <source>
        <strain evidence="2 3">NRRL 2903</strain>
    </source>
</reference>
<feature type="compositionally biased region" description="Basic and acidic residues" evidence="1">
    <location>
        <begin position="174"/>
        <end position="184"/>
    </location>
</feature>
<gene>
    <name evidence="2" type="ORF">FAUST_198</name>
</gene>
<feature type="compositionally biased region" description="Polar residues" evidence="1">
    <location>
        <begin position="356"/>
        <end position="375"/>
    </location>
</feature>
<feature type="compositionally biased region" description="Low complexity" evidence="1">
    <location>
        <begin position="206"/>
        <end position="251"/>
    </location>
</feature>
<keyword evidence="3" id="KW-1185">Reference proteome</keyword>